<evidence type="ECO:0000256" key="6">
    <source>
        <dbReference type="SAM" id="MobiDB-lite"/>
    </source>
</evidence>
<dbReference type="Pfam" id="PF03127">
    <property type="entry name" value="GAT"/>
    <property type="match status" value="1"/>
</dbReference>
<dbReference type="InterPro" id="IPR004152">
    <property type="entry name" value="GAT_dom"/>
</dbReference>
<keyword evidence="4" id="KW-0653">Protein transport</keyword>
<feature type="domain" description="GAT" evidence="8">
    <location>
        <begin position="180"/>
        <end position="268"/>
    </location>
</feature>
<dbReference type="PANTHER" id="PTHR45898">
    <property type="entry name" value="TOM1-LIKE PROTEIN"/>
    <property type="match status" value="1"/>
</dbReference>
<evidence type="ECO:0000256" key="2">
    <source>
        <dbReference type="ARBA" id="ARBA00007708"/>
    </source>
</evidence>
<dbReference type="GO" id="GO:0035091">
    <property type="term" value="F:phosphatidylinositol binding"/>
    <property type="evidence" value="ECO:0007669"/>
    <property type="project" value="InterPro"/>
</dbReference>
<dbReference type="InterPro" id="IPR044836">
    <property type="entry name" value="TOL_plant"/>
</dbReference>
<dbReference type="SMART" id="SM00288">
    <property type="entry name" value="VHS"/>
    <property type="match status" value="1"/>
</dbReference>
<proteinExistence type="inferred from homology"/>
<dbReference type="AlphaFoldDB" id="A0A0K9NTS0"/>
<dbReference type="OMA" id="NWTINIS"/>
<keyword evidence="3" id="KW-0813">Transport</keyword>
<comment type="subcellular location">
    <subcellularLocation>
        <location evidence="1">Membrane</location>
        <topology evidence="1">Peripheral membrane protein</topology>
    </subcellularLocation>
</comment>
<evidence type="ECO:0000256" key="1">
    <source>
        <dbReference type="ARBA" id="ARBA00004170"/>
    </source>
</evidence>
<dbReference type="CDD" id="cd03561">
    <property type="entry name" value="VHS"/>
    <property type="match status" value="1"/>
</dbReference>
<dbReference type="SUPFAM" id="SSF48464">
    <property type="entry name" value="ENTH/VHS domain"/>
    <property type="match status" value="1"/>
</dbReference>
<evidence type="ECO:0000259" key="8">
    <source>
        <dbReference type="PROSITE" id="PS50909"/>
    </source>
</evidence>
<dbReference type="PROSITE" id="PS50179">
    <property type="entry name" value="VHS"/>
    <property type="match status" value="1"/>
</dbReference>
<keyword evidence="10" id="KW-1185">Reference proteome</keyword>
<dbReference type="Pfam" id="PF00790">
    <property type="entry name" value="VHS"/>
    <property type="match status" value="1"/>
</dbReference>
<feature type="domain" description="VHS" evidence="7">
    <location>
        <begin position="8"/>
        <end position="137"/>
    </location>
</feature>
<dbReference type="InterPro" id="IPR002014">
    <property type="entry name" value="VHS_dom"/>
</dbReference>
<dbReference type="GO" id="GO:0043328">
    <property type="term" value="P:protein transport to vacuole involved in ubiquitin-dependent protein catabolic process via the multivesicular body sorting pathway"/>
    <property type="evidence" value="ECO:0007669"/>
    <property type="project" value="InterPro"/>
</dbReference>
<protein>
    <submittedName>
        <fullName evidence="9">Class E vacuolar protein-sorting machinery protein HSE1</fullName>
    </submittedName>
</protein>
<reference evidence="10" key="1">
    <citation type="journal article" date="2016" name="Nature">
        <title>The genome of the seagrass Zostera marina reveals angiosperm adaptation to the sea.</title>
        <authorList>
            <person name="Olsen J.L."/>
            <person name="Rouze P."/>
            <person name="Verhelst B."/>
            <person name="Lin Y.-C."/>
            <person name="Bayer T."/>
            <person name="Collen J."/>
            <person name="Dattolo E."/>
            <person name="De Paoli E."/>
            <person name="Dittami S."/>
            <person name="Maumus F."/>
            <person name="Michel G."/>
            <person name="Kersting A."/>
            <person name="Lauritano C."/>
            <person name="Lohaus R."/>
            <person name="Toepel M."/>
            <person name="Tonon T."/>
            <person name="Vanneste K."/>
            <person name="Amirebrahimi M."/>
            <person name="Brakel J."/>
            <person name="Bostroem C."/>
            <person name="Chovatia M."/>
            <person name="Grimwood J."/>
            <person name="Jenkins J.W."/>
            <person name="Jueterbock A."/>
            <person name="Mraz A."/>
            <person name="Stam W.T."/>
            <person name="Tice H."/>
            <person name="Bornberg-Bauer E."/>
            <person name="Green P.J."/>
            <person name="Pearson G.A."/>
            <person name="Procaccini G."/>
            <person name="Duarte C.M."/>
            <person name="Schmutz J."/>
            <person name="Reusch T.B.H."/>
            <person name="Van de Peer Y."/>
        </authorList>
    </citation>
    <scope>NUCLEOTIDE SEQUENCE [LARGE SCALE GENOMIC DNA]</scope>
    <source>
        <strain evidence="10">cv. Finnish</strain>
    </source>
</reference>
<gene>
    <name evidence="9" type="ORF">ZOSMA_5G00200</name>
</gene>
<dbReference type="EMBL" id="LFYR01001623">
    <property type="protein sequence ID" value="KMZ60159.1"/>
    <property type="molecule type" value="Genomic_DNA"/>
</dbReference>
<dbReference type="Proteomes" id="UP000036987">
    <property type="component" value="Unassembled WGS sequence"/>
</dbReference>
<comment type="similarity">
    <text evidence="2">Belongs to the TOM1 family.</text>
</comment>
<dbReference type="PROSITE" id="PS50909">
    <property type="entry name" value="GAT"/>
    <property type="match status" value="1"/>
</dbReference>
<evidence type="ECO:0000259" key="7">
    <source>
        <dbReference type="PROSITE" id="PS50179"/>
    </source>
</evidence>
<accession>A0A0K9NTS0</accession>
<dbReference type="InterPro" id="IPR008942">
    <property type="entry name" value="ENTH_VHS"/>
</dbReference>
<dbReference type="GO" id="GO:0016020">
    <property type="term" value="C:membrane"/>
    <property type="evidence" value="ECO:0007669"/>
    <property type="project" value="UniProtKB-SubCell"/>
</dbReference>
<comment type="caution">
    <text evidence="9">The sequence shown here is derived from an EMBL/GenBank/DDBJ whole genome shotgun (WGS) entry which is preliminary data.</text>
</comment>
<evidence type="ECO:0000256" key="5">
    <source>
        <dbReference type="ARBA" id="ARBA00023136"/>
    </source>
</evidence>
<dbReference type="InterPro" id="IPR038425">
    <property type="entry name" value="GAT_sf"/>
</dbReference>
<dbReference type="OrthoDB" id="2018246at2759"/>
<feature type="region of interest" description="Disordered" evidence="6">
    <location>
        <begin position="271"/>
        <end position="319"/>
    </location>
</feature>
<dbReference type="CDD" id="cd14231">
    <property type="entry name" value="GAT_GGA-like_plant"/>
    <property type="match status" value="1"/>
</dbReference>
<dbReference type="PANTHER" id="PTHR45898:SF4">
    <property type="entry name" value="TARGET OF MYB PROTEIN 1"/>
    <property type="match status" value="1"/>
</dbReference>
<evidence type="ECO:0000256" key="3">
    <source>
        <dbReference type="ARBA" id="ARBA00022448"/>
    </source>
</evidence>
<organism evidence="9 10">
    <name type="scientific">Zostera marina</name>
    <name type="common">Eelgrass</name>
    <dbReference type="NCBI Taxonomy" id="29655"/>
    <lineage>
        <taxon>Eukaryota</taxon>
        <taxon>Viridiplantae</taxon>
        <taxon>Streptophyta</taxon>
        <taxon>Embryophyta</taxon>
        <taxon>Tracheophyta</taxon>
        <taxon>Spermatophyta</taxon>
        <taxon>Magnoliopsida</taxon>
        <taxon>Liliopsida</taxon>
        <taxon>Zosteraceae</taxon>
        <taxon>Zostera</taxon>
    </lineage>
</organism>
<evidence type="ECO:0000313" key="9">
    <source>
        <dbReference type="EMBL" id="KMZ60159.1"/>
    </source>
</evidence>
<evidence type="ECO:0000256" key="4">
    <source>
        <dbReference type="ARBA" id="ARBA00022927"/>
    </source>
</evidence>
<sequence length="635" mass="70230">MSRLVDWATSVGLNEPNWTINISVCEAVNQDPSIAKAAVKRLKKKINSKKSKTQLLALTLLETLMKNCGDVVHMHVAERDVPLEMVKIVKKKPDFRVKEKILILIDTWQEVFGGPRAQYQQYFVAYQELLHSGMVFPQRTENFAPIFTPPQTQPISYPHPMHIPDYPQPAHGPTTSAAHDISILSLTEIQNARGIMDVLAEMLNALDPANRQGLKQEVIVDLVQQCHSYKQRVVHLVNTTTDEALLQLSLSLNDDLERLLAKHDAIASGTAAELEKSNPSLDIGAGKTKTTPLETITSTSGQSSVEKLPPPAQSSSDKNVKTTNTLLKMNPHMDLLSGDDLNAQTMENSLALVPVTKSLPISASDQNVLALADMFAQNDNAHNNNIHSLYSASQATTEPQILKPQQAVLHSVGNDSSTTVAWNNQNNQFINSQEQSHTFGLNSHANEALPLPPWETPTEQNDDISQHIPTPPIDGTYPQQMQSPSVTGMNPQQIHIPPQVPTLNSYPLQGEQMIGAYQYPMQSHQMANIPQQSQYLQNEMGGVYPYTPQSMAQQYYNQSTHPYPYLYPTPTPNDISQRFHGFSMQDNSSQITASSLSVESSHQEPSKPVDVFFGDLVSIAKSKPNKPPPTNQSTI</sequence>
<dbReference type="GO" id="GO:0043130">
    <property type="term" value="F:ubiquitin binding"/>
    <property type="evidence" value="ECO:0007669"/>
    <property type="project" value="InterPro"/>
</dbReference>
<name>A0A0K9NTS0_ZOSMR</name>
<dbReference type="Gene3D" id="1.25.40.90">
    <property type="match status" value="1"/>
</dbReference>
<dbReference type="SUPFAM" id="SSF89009">
    <property type="entry name" value="GAT-like domain"/>
    <property type="match status" value="1"/>
</dbReference>
<feature type="compositionally biased region" description="Polar residues" evidence="6">
    <location>
        <begin position="288"/>
        <end position="305"/>
    </location>
</feature>
<dbReference type="GO" id="GO:0005737">
    <property type="term" value="C:cytoplasm"/>
    <property type="evidence" value="ECO:0007669"/>
    <property type="project" value="UniProtKB-ARBA"/>
</dbReference>
<evidence type="ECO:0000313" key="10">
    <source>
        <dbReference type="Proteomes" id="UP000036987"/>
    </source>
</evidence>
<dbReference type="Gene3D" id="1.20.58.160">
    <property type="match status" value="1"/>
</dbReference>
<keyword evidence="5" id="KW-0472">Membrane</keyword>